<name>A0A2A2GAE6_9BACT</name>
<feature type="transmembrane region" description="Helical" evidence="1">
    <location>
        <begin position="176"/>
        <end position="196"/>
    </location>
</feature>
<feature type="transmembrane region" description="Helical" evidence="1">
    <location>
        <begin position="150"/>
        <end position="170"/>
    </location>
</feature>
<dbReference type="OrthoDB" id="1524671at2"/>
<accession>A0A2A2GAE6</accession>
<evidence type="ECO:0008006" key="4">
    <source>
        <dbReference type="Google" id="ProtNLM"/>
    </source>
</evidence>
<keyword evidence="1" id="KW-0812">Transmembrane</keyword>
<feature type="transmembrane region" description="Helical" evidence="1">
    <location>
        <begin position="98"/>
        <end position="114"/>
    </location>
</feature>
<dbReference type="AlphaFoldDB" id="A0A2A2GAE6"/>
<keyword evidence="1" id="KW-0472">Membrane</keyword>
<keyword evidence="3" id="KW-1185">Reference proteome</keyword>
<proteinExistence type="predicted"/>
<sequence>MVWATVLLLIISGYVAAKFFALTNKRGRLKFLGLTVASMIFTVMQFSVLLNHLMADPNVTVASEFIVEWGHITSLAFVLSSLAIFIRESKPVFAQFPMIYTALPLLIVISYLLVQDTYAIKTWLLIIYQGGAITVAFLMYSIYTYRRPKYAFILAGVIIFLISYILFWSISEVQGSYQWIWKLLVGAAMIISIFGYEQTETQVAANTT</sequence>
<dbReference type="Proteomes" id="UP000218831">
    <property type="component" value="Unassembled WGS sequence"/>
</dbReference>
<reference evidence="2 3" key="1">
    <citation type="submission" date="2017-08" db="EMBL/GenBank/DDBJ databases">
        <title>Aliifodinibius alkalisoli sp. nov., isolated from saline alkaline soil.</title>
        <authorList>
            <person name="Liu D."/>
            <person name="Zhang G."/>
        </authorList>
    </citation>
    <scope>NUCLEOTIDE SEQUENCE [LARGE SCALE GENOMIC DNA]</scope>
    <source>
        <strain evidence="2 3">WN023</strain>
    </source>
</reference>
<dbReference type="EMBL" id="NSKE01000006">
    <property type="protein sequence ID" value="PAU93782.1"/>
    <property type="molecule type" value="Genomic_DNA"/>
</dbReference>
<feature type="transmembrane region" description="Helical" evidence="1">
    <location>
        <begin position="120"/>
        <end position="143"/>
    </location>
</feature>
<feature type="transmembrane region" description="Helical" evidence="1">
    <location>
        <begin position="66"/>
        <end position="86"/>
    </location>
</feature>
<comment type="caution">
    <text evidence="2">The sequence shown here is derived from an EMBL/GenBank/DDBJ whole genome shotgun (WGS) entry which is preliminary data.</text>
</comment>
<organism evidence="2 3">
    <name type="scientific">Fodinibius salipaludis</name>
    <dbReference type="NCBI Taxonomy" id="2032627"/>
    <lineage>
        <taxon>Bacteria</taxon>
        <taxon>Pseudomonadati</taxon>
        <taxon>Balneolota</taxon>
        <taxon>Balneolia</taxon>
        <taxon>Balneolales</taxon>
        <taxon>Balneolaceae</taxon>
        <taxon>Fodinibius</taxon>
    </lineage>
</organism>
<gene>
    <name evidence="2" type="ORF">CK503_08900</name>
</gene>
<feature type="transmembrane region" description="Helical" evidence="1">
    <location>
        <begin position="31"/>
        <end position="54"/>
    </location>
</feature>
<evidence type="ECO:0000256" key="1">
    <source>
        <dbReference type="SAM" id="Phobius"/>
    </source>
</evidence>
<keyword evidence="1" id="KW-1133">Transmembrane helix</keyword>
<protein>
    <recommendedName>
        <fullName evidence="4">Histidine kinase N-terminal 7TM region domain-containing protein</fullName>
    </recommendedName>
</protein>
<evidence type="ECO:0000313" key="3">
    <source>
        <dbReference type="Proteomes" id="UP000218831"/>
    </source>
</evidence>
<evidence type="ECO:0000313" key="2">
    <source>
        <dbReference type="EMBL" id="PAU93782.1"/>
    </source>
</evidence>
<feature type="transmembrane region" description="Helical" evidence="1">
    <location>
        <begin position="6"/>
        <end position="24"/>
    </location>
</feature>